<evidence type="ECO:0000259" key="2">
    <source>
        <dbReference type="Pfam" id="PF00534"/>
    </source>
</evidence>
<protein>
    <submittedName>
        <fullName evidence="3">Mannosylfructose-phosphate synthase</fullName>
        <ecNumber evidence="3">2.4.1.246</ecNumber>
    </submittedName>
</protein>
<evidence type="ECO:0000313" key="3">
    <source>
        <dbReference type="EMBL" id="QOS22024.1"/>
    </source>
</evidence>
<dbReference type="GO" id="GO:0009103">
    <property type="term" value="P:lipopolysaccharide biosynthetic process"/>
    <property type="evidence" value="ECO:0007669"/>
    <property type="project" value="TreeGrafter"/>
</dbReference>
<sequence>MAPDQLKARVGGLRTQVERTTEELVNLGVEVDYFCPWKEYNFSEYDLCHVFSMNTPNYFKSMMVKDKLPLVYSSVMWRTSSRKKIRLFVELGIRVPYMVLNDVITCRLMSKWARVILPNTNQETDWLVEATGVDRKKCHMVPNGADDHFDGLDRTELYNGSSVKIEDDFIFCSSVVSTRKNLVALGEACLKLGYPLVIAGPIVDESVEKKLNLLVDKGAKITLLGSLPNDSYQMGYLYSHCRVFCLPSFYETPGISALEAGLRGANIVVTEVGGASDYFSDMALYVDPNSSKDIEEKLKSAWLRDWNDTDRSKISDHIKNEFSWSSVAEKTLEQYKKVLDIA</sequence>
<gene>
    <name evidence="3" type="primary">mfpsA</name>
    <name evidence="3" type="ORF">VP241_00029</name>
</gene>
<proteinExistence type="predicted"/>
<keyword evidence="1 3" id="KW-0808">Transferase</keyword>
<name>A0A7M1W4X2_VIBPH</name>
<dbReference type="SUPFAM" id="SSF53756">
    <property type="entry name" value="UDP-Glycosyltransferase/glycogen phosphorylase"/>
    <property type="match status" value="1"/>
</dbReference>
<dbReference type="CDD" id="cd03801">
    <property type="entry name" value="GT4_PimA-like"/>
    <property type="match status" value="1"/>
</dbReference>
<evidence type="ECO:0000256" key="1">
    <source>
        <dbReference type="ARBA" id="ARBA00022679"/>
    </source>
</evidence>
<accession>A0A7M1W4X2</accession>
<dbReference type="PANTHER" id="PTHR46401">
    <property type="entry name" value="GLYCOSYLTRANSFERASE WBBK-RELATED"/>
    <property type="match status" value="1"/>
</dbReference>
<dbReference type="InterPro" id="IPR001296">
    <property type="entry name" value="Glyco_trans_1"/>
</dbReference>
<organism evidence="3">
    <name type="scientific">Vibrio parahaemolyticus</name>
    <dbReference type="NCBI Taxonomy" id="670"/>
    <lineage>
        <taxon>Bacteria</taxon>
        <taxon>Pseudomonadati</taxon>
        <taxon>Pseudomonadota</taxon>
        <taxon>Gammaproteobacteria</taxon>
        <taxon>Vibrionales</taxon>
        <taxon>Vibrionaceae</taxon>
        <taxon>Vibrio</taxon>
    </lineage>
</organism>
<dbReference type="Pfam" id="PF00534">
    <property type="entry name" value="Glycos_transf_1"/>
    <property type="match status" value="1"/>
</dbReference>
<feature type="domain" description="Glycosyl transferase family 1" evidence="2">
    <location>
        <begin position="166"/>
        <end position="301"/>
    </location>
</feature>
<dbReference type="PANTHER" id="PTHR46401:SF2">
    <property type="entry name" value="GLYCOSYLTRANSFERASE WBBK-RELATED"/>
    <property type="match status" value="1"/>
</dbReference>
<reference evidence="3" key="1">
    <citation type="submission" date="2020-08" db="EMBL/GenBank/DDBJ databases">
        <title>Genetic structure, function and evolution of capsule biosynthesis loci in Vibrio parahaemolyticus.</title>
        <authorList>
            <person name="Li L."/>
            <person name="Bian S."/>
        </authorList>
    </citation>
    <scope>NUCLEOTIDE SEQUENCE</scope>
    <source>
        <strain evidence="3">VP241</strain>
    </source>
</reference>
<dbReference type="GO" id="GO:0103011">
    <property type="term" value="F:mannosylfructose-phosphate synthase activity"/>
    <property type="evidence" value="ECO:0007669"/>
    <property type="project" value="UniProtKB-EC"/>
</dbReference>
<dbReference type="AlphaFoldDB" id="A0A7M1W4X2"/>
<keyword evidence="3" id="KW-0328">Glycosyltransferase</keyword>
<dbReference type="Gene3D" id="3.40.50.2000">
    <property type="entry name" value="Glycogen Phosphorylase B"/>
    <property type="match status" value="2"/>
</dbReference>
<dbReference type="EC" id="2.4.1.246" evidence="3"/>
<dbReference type="EMBL" id="MT898203">
    <property type="protein sequence ID" value="QOS22024.1"/>
    <property type="molecule type" value="Genomic_DNA"/>
</dbReference>